<dbReference type="InterPro" id="IPR036465">
    <property type="entry name" value="vWFA_dom_sf"/>
</dbReference>
<feature type="region of interest" description="Disordered" evidence="1">
    <location>
        <begin position="1"/>
        <end position="75"/>
    </location>
</feature>
<feature type="compositionally biased region" description="Pro residues" evidence="1">
    <location>
        <begin position="1"/>
        <end position="10"/>
    </location>
</feature>
<dbReference type="Proteomes" id="UP001212841">
    <property type="component" value="Unassembled WGS sequence"/>
</dbReference>
<dbReference type="AlphaFoldDB" id="A0AAD5X7A0"/>
<evidence type="ECO:0008006" key="4">
    <source>
        <dbReference type="Google" id="ProtNLM"/>
    </source>
</evidence>
<dbReference type="PANTHER" id="PTHR34706">
    <property type="entry name" value="SLR1338 PROTEIN"/>
    <property type="match status" value="1"/>
</dbReference>
<accession>A0AAD5X7A0</accession>
<comment type="caution">
    <text evidence="2">The sequence shown here is derived from an EMBL/GenBank/DDBJ whole genome shotgun (WGS) entry which is preliminary data.</text>
</comment>
<evidence type="ECO:0000313" key="2">
    <source>
        <dbReference type="EMBL" id="KAJ3053521.1"/>
    </source>
</evidence>
<dbReference type="SUPFAM" id="SSF53300">
    <property type="entry name" value="vWA-like"/>
    <property type="match status" value="1"/>
</dbReference>
<name>A0AAD5X7A0_9FUNG</name>
<feature type="compositionally biased region" description="Low complexity" evidence="1">
    <location>
        <begin position="11"/>
        <end position="20"/>
    </location>
</feature>
<gene>
    <name evidence="2" type="ORF">HK097_004115</name>
</gene>
<organism evidence="2 3">
    <name type="scientific">Rhizophlyctis rosea</name>
    <dbReference type="NCBI Taxonomy" id="64517"/>
    <lineage>
        <taxon>Eukaryota</taxon>
        <taxon>Fungi</taxon>
        <taxon>Fungi incertae sedis</taxon>
        <taxon>Chytridiomycota</taxon>
        <taxon>Chytridiomycota incertae sedis</taxon>
        <taxon>Chytridiomycetes</taxon>
        <taxon>Rhizophlyctidales</taxon>
        <taxon>Rhizophlyctidaceae</taxon>
        <taxon>Rhizophlyctis</taxon>
    </lineage>
</organism>
<keyword evidence="3" id="KW-1185">Reference proteome</keyword>
<dbReference type="EMBL" id="JADGJD010000201">
    <property type="protein sequence ID" value="KAJ3053521.1"/>
    <property type="molecule type" value="Genomic_DNA"/>
</dbReference>
<sequence>MSDNAPPPYSTVPSSSSSYPADSKVATIAAVQAQQQQQQYGGGGSSSSSSYPQPAQPSSFPSQQPSYPPKNHLPYELTPDMERFRDLIGLYEISELMAGKLRKLDAYDVVIVCDDSGSMNSPSAQGDATGGVRTNPYGPKTTRWDELKYVVKIISAIATTLDEDGIDIYFLNRPGLRNVKNADQIDQAFTHPPSGGTPINRILRQVLHDKRPVYSSPESSKKLLILIATDGEPTDEQGIHTLRTILTHERQPIDRVHVIFVACTDDEAAVSYLNQWDRDVRNVDVVDDYWSERREVLRVQGPQFMFSKGDWVCKILLGSVDPEIDHLDEWRVGTTGLAAVQQGYPPPDGQHRRHQNESSGCCVIL</sequence>
<proteinExistence type="predicted"/>
<feature type="compositionally biased region" description="Low complexity" evidence="1">
    <location>
        <begin position="46"/>
        <end position="65"/>
    </location>
</feature>
<reference evidence="2" key="1">
    <citation type="submission" date="2020-05" db="EMBL/GenBank/DDBJ databases">
        <title>Phylogenomic resolution of chytrid fungi.</title>
        <authorList>
            <person name="Stajich J.E."/>
            <person name="Amses K."/>
            <person name="Simmons R."/>
            <person name="Seto K."/>
            <person name="Myers J."/>
            <person name="Bonds A."/>
            <person name="Quandt C.A."/>
            <person name="Barry K."/>
            <person name="Liu P."/>
            <person name="Grigoriev I."/>
            <person name="Longcore J.E."/>
            <person name="James T.Y."/>
        </authorList>
    </citation>
    <scope>NUCLEOTIDE SEQUENCE</scope>
    <source>
        <strain evidence="2">JEL0318</strain>
    </source>
</reference>
<evidence type="ECO:0000313" key="3">
    <source>
        <dbReference type="Proteomes" id="UP001212841"/>
    </source>
</evidence>
<protein>
    <recommendedName>
        <fullName evidence="4">VWFA domain-containing protein</fullName>
    </recommendedName>
</protein>
<evidence type="ECO:0000256" key="1">
    <source>
        <dbReference type="SAM" id="MobiDB-lite"/>
    </source>
</evidence>
<dbReference type="PANTHER" id="PTHR34706:SF1">
    <property type="entry name" value="VWFA DOMAIN-CONTAINING PROTEIN"/>
    <property type="match status" value="1"/>
</dbReference>
<dbReference type="Gene3D" id="3.40.50.410">
    <property type="entry name" value="von Willebrand factor, type A domain"/>
    <property type="match status" value="1"/>
</dbReference>